<sequence length="185" mass="19530">MSMHLKNSRDMIGHEEEGWWSSRTGLEQKLIILSTLLFILSFALVITVAVLKNKSGKQDVTTVAPTTAPTGSTTAVTGESTTAVDTSSVSDTSSASDTSSVSDPASSTTVPTTSEQTTVSTPVNPPSPSNDPKEKDKGKPEGPEPQGQADTRNIMPLFLSIDPIKIEKSIPSRDINDDLMKIAGA</sequence>
<keyword evidence="2" id="KW-1133">Transmembrane helix</keyword>
<dbReference type="OrthoDB" id="6437183at2759"/>
<evidence type="ECO:0000313" key="3">
    <source>
        <dbReference type="EMBL" id="GFU35265.1"/>
    </source>
</evidence>
<accession>A0A8X6UNX7</accession>
<feature type="compositionally biased region" description="Basic and acidic residues" evidence="1">
    <location>
        <begin position="131"/>
        <end position="142"/>
    </location>
</feature>
<gene>
    <name evidence="3" type="ORF">NPIL_235812</name>
</gene>
<dbReference type="EMBL" id="BMAW01034444">
    <property type="protein sequence ID" value="GFU35265.1"/>
    <property type="molecule type" value="Genomic_DNA"/>
</dbReference>
<keyword evidence="4" id="KW-1185">Reference proteome</keyword>
<evidence type="ECO:0000256" key="1">
    <source>
        <dbReference type="SAM" id="MobiDB-lite"/>
    </source>
</evidence>
<proteinExistence type="predicted"/>
<name>A0A8X6UNX7_NEPPI</name>
<reference evidence="3" key="1">
    <citation type="submission" date="2020-08" db="EMBL/GenBank/DDBJ databases">
        <title>Multicomponent nature underlies the extraordinary mechanical properties of spider dragline silk.</title>
        <authorList>
            <person name="Kono N."/>
            <person name="Nakamura H."/>
            <person name="Mori M."/>
            <person name="Yoshida Y."/>
            <person name="Ohtoshi R."/>
            <person name="Malay A.D."/>
            <person name="Moran D.A.P."/>
            <person name="Tomita M."/>
            <person name="Numata K."/>
            <person name="Arakawa K."/>
        </authorList>
    </citation>
    <scope>NUCLEOTIDE SEQUENCE</scope>
</reference>
<feature type="transmembrane region" description="Helical" evidence="2">
    <location>
        <begin position="30"/>
        <end position="51"/>
    </location>
</feature>
<dbReference type="AlphaFoldDB" id="A0A8X6UNX7"/>
<evidence type="ECO:0000313" key="4">
    <source>
        <dbReference type="Proteomes" id="UP000887013"/>
    </source>
</evidence>
<evidence type="ECO:0000256" key="2">
    <source>
        <dbReference type="SAM" id="Phobius"/>
    </source>
</evidence>
<organism evidence="3 4">
    <name type="scientific">Nephila pilipes</name>
    <name type="common">Giant wood spider</name>
    <name type="synonym">Nephila maculata</name>
    <dbReference type="NCBI Taxonomy" id="299642"/>
    <lineage>
        <taxon>Eukaryota</taxon>
        <taxon>Metazoa</taxon>
        <taxon>Ecdysozoa</taxon>
        <taxon>Arthropoda</taxon>
        <taxon>Chelicerata</taxon>
        <taxon>Arachnida</taxon>
        <taxon>Araneae</taxon>
        <taxon>Araneomorphae</taxon>
        <taxon>Entelegynae</taxon>
        <taxon>Araneoidea</taxon>
        <taxon>Nephilidae</taxon>
        <taxon>Nephila</taxon>
    </lineage>
</organism>
<keyword evidence="2" id="KW-0472">Membrane</keyword>
<feature type="region of interest" description="Disordered" evidence="1">
    <location>
        <begin position="55"/>
        <end position="155"/>
    </location>
</feature>
<dbReference type="Proteomes" id="UP000887013">
    <property type="component" value="Unassembled WGS sequence"/>
</dbReference>
<protein>
    <submittedName>
        <fullName evidence="3">Uncharacterized protein</fullName>
    </submittedName>
</protein>
<feature type="compositionally biased region" description="Low complexity" evidence="1">
    <location>
        <begin position="60"/>
        <end position="122"/>
    </location>
</feature>
<comment type="caution">
    <text evidence="3">The sequence shown here is derived from an EMBL/GenBank/DDBJ whole genome shotgun (WGS) entry which is preliminary data.</text>
</comment>
<keyword evidence="2" id="KW-0812">Transmembrane</keyword>